<protein>
    <submittedName>
        <fullName evidence="8">MFS general substrate transporter</fullName>
    </submittedName>
</protein>
<evidence type="ECO:0000259" key="7">
    <source>
        <dbReference type="PROSITE" id="PS50850"/>
    </source>
</evidence>
<evidence type="ECO:0000256" key="6">
    <source>
        <dbReference type="SAM" id="Phobius"/>
    </source>
</evidence>
<evidence type="ECO:0000313" key="9">
    <source>
        <dbReference type="Proteomes" id="UP000250140"/>
    </source>
</evidence>
<dbReference type="InterPro" id="IPR011701">
    <property type="entry name" value="MFS"/>
</dbReference>
<feature type="transmembrane region" description="Helical" evidence="6">
    <location>
        <begin position="563"/>
        <end position="584"/>
    </location>
</feature>
<dbReference type="CDD" id="cd17476">
    <property type="entry name" value="MFS_Amf1_MDR_like"/>
    <property type="match status" value="1"/>
</dbReference>
<feature type="compositionally biased region" description="Polar residues" evidence="5">
    <location>
        <begin position="82"/>
        <end position="91"/>
    </location>
</feature>
<evidence type="ECO:0000256" key="2">
    <source>
        <dbReference type="ARBA" id="ARBA00022692"/>
    </source>
</evidence>
<keyword evidence="4 6" id="KW-0472">Membrane</keyword>
<dbReference type="OrthoDB" id="2428527at2759"/>
<feature type="transmembrane region" description="Helical" evidence="6">
    <location>
        <begin position="178"/>
        <end position="195"/>
    </location>
</feature>
<feature type="transmembrane region" description="Helical" evidence="6">
    <location>
        <begin position="109"/>
        <end position="127"/>
    </location>
</feature>
<evidence type="ECO:0000313" key="8">
    <source>
        <dbReference type="EMBL" id="OCL08777.1"/>
    </source>
</evidence>
<accession>A0A8E2JTI0</accession>
<keyword evidence="3 6" id="KW-1133">Transmembrane helix</keyword>
<feature type="transmembrane region" description="Helical" evidence="6">
    <location>
        <begin position="266"/>
        <end position="285"/>
    </location>
</feature>
<dbReference type="InterPro" id="IPR036259">
    <property type="entry name" value="MFS_trans_sf"/>
</dbReference>
<dbReference type="PROSITE" id="PS50850">
    <property type="entry name" value="MFS"/>
    <property type="match status" value="1"/>
</dbReference>
<organism evidence="8 9">
    <name type="scientific">Glonium stellatum</name>
    <dbReference type="NCBI Taxonomy" id="574774"/>
    <lineage>
        <taxon>Eukaryota</taxon>
        <taxon>Fungi</taxon>
        <taxon>Dikarya</taxon>
        <taxon>Ascomycota</taxon>
        <taxon>Pezizomycotina</taxon>
        <taxon>Dothideomycetes</taxon>
        <taxon>Pleosporomycetidae</taxon>
        <taxon>Gloniales</taxon>
        <taxon>Gloniaceae</taxon>
        <taxon>Glonium</taxon>
    </lineage>
</organism>
<feature type="transmembrane region" description="Helical" evidence="6">
    <location>
        <begin position="201"/>
        <end position="226"/>
    </location>
</feature>
<dbReference type="Proteomes" id="UP000250140">
    <property type="component" value="Unassembled WGS sequence"/>
</dbReference>
<feature type="domain" description="Major facilitator superfamily (MFS) profile" evidence="7">
    <location>
        <begin position="111"/>
        <end position="586"/>
    </location>
</feature>
<feature type="region of interest" description="Disordered" evidence="5">
    <location>
        <begin position="82"/>
        <end position="101"/>
    </location>
</feature>
<feature type="transmembrane region" description="Helical" evidence="6">
    <location>
        <begin position="147"/>
        <end position="166"/>
    </location>
</feature>
<dbReference type="SUPFAM" id="SSF103473">
    <property type="entry name" value="MFS general substrate transporter"/>
    <property type="match status" value="1"/>
</dbReference>
<comment type="subcellular location">
    <subcellularLocation>
        <location evidence="1">Membrane</location>
        <topology evidence="1">Multi-pass membrane protein</topology>
    </subcellularLocation>
</comment>
<feature type="transmembrane region" description="Helical" evidence="6">
    <location>
        <begin position="238"/>
        <end position="260"/>
    </location>
</feature>
<dbReference type="EMBL" id="KV749592">
    <property type="protein sequence ID" value="OCL08777.1"/>
    <property type="molecule type" value="Genomic_DNA"/>
</dbReference>
<feature type="transmembrane region" description="Helical" evidence="6">
    <location>
        <begin position="464"/>
        <end position="490"/>
    </location>
</feature>
<name>A0A8E2JTI0_9PEZI</name>
<dbReference type="GO" id="GO:0016020">
    <property type="term" value="C:membrane"/>
    <property type="evidence" value="ECO:0007669"/>
    <property type="project" value="UniProtKB-SubCell"/>
</dbReference>
<evidence type="ECO:0000256" key="1">
    <source>
        <dbReference type="ARBA" id="ARBA00004141"/>
    </source>
</evidence>
<evidence type="ECO:0000256" key="4">
    <source>
        <dbReference type="ARBA" id="ARBA00023136"/>
    </source>
</evidence>
<dbReference type="GO" id="GO:0022857">
    <property type="term" value="F:transmembrane transporter activity"/>
    <property type="evidence" value="ECO:0007669"/>
    <property type="project" value="InterPro"/>
</dbReference>
<dbReference type="Gene3D" id="1.20.1250.20">
    <property type="entry name" value="MFS general substrate transporter like domains"/>
    <property type="match status" value="2"/>
</dbReference>
<gene>
    <name evidence="8" type="ORF">AOQ84DRAFT_34134</name>
</gene>
<evidence type="ECO:0000256" key="3">
    <source>
        <dbReference type="ARBA" id="ARBA00022989"/>
    </source>
</evidence>
<dbReference type="PANTHER" id="PTHR42718">
    <property type="entry name" value="MAJOR FACILITATOR SUPERFAMILY MULTIDRUG TRANSPORTER MFSC"/>
    <property type="match status" value="1"/>
</dbReference>
<reference evidence="8 9" key="1">
    <citation type="journal article" date="2016" name="Nat. Commun.">
        <title>Ectomycorrhizal ecology is imprinted in the genome of the dominant symbiotic fungus Cenococcum geophilum.</title>
        <authorList>
            <consortium name="DOE Joint Genome Institute"/>
            <person name="Peter M."/>
            <person name="Kohler A."/>
            <person name="Ohm R.A."/>
            <person name="Kuo A."/>
            <person name="Krutzmann J."/>
            <person name="Morin E."/>
            <person name="Arend M."/>
            <person name="Barry K.W."/>
            <person name="Binder M."/>
            <person name="Choi C."/>
            <person name="Clum A."/>
            <person name="Copeland A."/>
            <person name="Grisel N."/>
            <person name="Haridas S."/>
            <person name="Kipfer T."/>
            <person name="LaButti K."/>
            <person name="Lindquist E."/>
            <person name="Lipzen A."/>
            <person name="Maire R."/>
            <person name="Meier B."/>
            <person name="Mihaltcheva S."/>
            <person name="Molinier V."/>
            <person name="Murat C."/>
            <person name="Poggeler S."/>
            <person name="Quandt C.A."/>
            <person name="Sperisen C."/>
            <person name="Tritt A."/>
            <person name="Tisserant E."/>
            <person name="Crous P.W."/>
            <person name="Henrissat B."/>
            <person name="Nehls U."/>
            <person name="Egli S."/>
            <person name="Spatafora J.W."/>
            <person name="Grigoriev I.V."/>
            <person name="Martin F.M."/>
        </authorList>
    </citation>
    <scope>NUCLEOTIDE SEQUENCE [LARGE SCALE GENOMIC DNA]</scope>
    <source>
        <strain evidence="8 9">CBS 207.34</strain>
    </source>
</reference>
<feature type="transmembrane region" description="Helical" evidence="6">
    <location>
        <begin position="372"/>
        <end position="394"/>
    </location>
</feature>
<feature type="transmembrane region" description="Helical" evidence="6">
    <location>
        <begin position="502"/>
        <end position="524"/>
    </location>
</feature>
<feature type="transmembrane region" description="Helical" evidence="6">
    <location>
        <begin position="414"/>
        <end position="432"/>
    </location>
</feature>
<sequence>MSSTVAAAPSMKISDSNRRCMRIATAAPTVAELAQCRAARTAHSTTSFSTLPEKGIWSGTLGTPVSIPSIHDDLKHVSKIPTATESLSSGPGSKDGPPAKPAMSHIHEIAFIFIVCLAQFLSLGGMNQTVAPVMILAENFNIQDYGTLSWFSAAYSMTVGTFILPAGRLGDMYGHKRIFLLGWAWFSLWSFISGFSCKSGVILFGICRAFQGMGPALLVPNAVALIGRTFPVGMKRNTVFACFGAAGPTGATAGAIFSALIAEKAWWPWCFWVLSIVCAFVLVLSHLLIPVEDVSYPAGSADRPTFDYRGCITGVTGLILVNFALNQAPLVGWGKPYIPALLLLGLLCLGAFIWVELYLTAHPLIPIRGLRVDAVFVLACIAAGWASHGIWAYYLYLFLEHLRGHTALLTSAQTSPVAITGVLFAFSTVWLLRRVPVSYVMLIAMLFFMVGSMLMATAPLHQSYWAQTFLSVLLMPGAMNLSYPAANILLSSALPKEKQGIAASLVSTMVNYSISCGLGFAGSIHRYTIERASKNYGLTGPPPALSVATPPIVAARLDGLRAAYWFSVGLGGLGVFIAAIFIVITNRRAAAQKN</sequence>
<proteinExistence type="predicted"/>
<dbReference type="Pfam" id="PF07690">
    <property type="entry name" value="MFS_1"/>
    <property type="match status" value="1"/>
</dbReference>
<keyword evidence="9" id="KW-1185">Reference proteome</keyword>
<feature type="transmembrane region" description="Helical" evidence="6">
    <location>
        <begin position="306"/>
        <end position="325"/>
    </location>
</feature>
<dbReference type="AlphaFoldDB" id="A0A8E2JTI0"/>
<dbReference type="PANTHER" id="PTHR42718:SF1">
    <property type="entry name" value="LOW AFFINITY AMMONIUM TRANSPORTER"/>
    <property type="match status" value="1"/>
</dbReference>
<dbReference type="InterPro" id="IPR020846">
    <property type="entry name" value="MFS_dom"/>
</dbReference>
<evidence type="ECO:0000256" key="5">
    <source>
        <dbReference type="SAM" id="MobiDB-lite"/>
    </source>
</evidence>
<keyword evidence="2 6" id="KW-0812">Transmembrane</keyword>
<feature type="transmembrane region" description="Helical" evidence="6">
    <location>
        <begin position="439"/>
        <end position="458"/>
    </location>
</feature>
<feature type="transmembrane region" description="Helical" evidence="6">
    <location>
        <begin position="337"/>
        <end position="360"/>
    </location>
</feature>